<dbReference type="Pfam" id="PF05860">
    <property type="entry name" value="TPS"/>
    <property type="match status" value="1"/>
</dbReference>
<feature type="compositionally biased region" description="Low complexity" evidence="1">
    <location>
        <begin position="1196"/>
        <end position="1206"/>
    </location>
</feature>
<feature type="compositionally biased region" description="Low complexity" evidence="1">
    <location>
        <begin position="1090"/>
        <end position="1118"/>
    </location>
</feature>
<feature type="compositionally biased region" description="Basic and acidic residues" evidence="1">
    <location>
        <begin position="1060"/>
        <end position="1077"/>
    </location>
</feature>
<feature type="compositionally biased region" description="Basic and acidic residues" evidence="1">
    <location>
        <begin position="1185"/>
        <end position="1195"/>
    </location>
</feature>
<evidence type="ECO:0000313" key="4">
    <source>
        <dbReference type="Proteomes" id="UP000265964"/>
    </source>
</evidence>
<proteinExistence type="predicted"/>
<feature type="compositionally biased region" description="Basic and acidic residues" evidence="1">
    <location>
        <begin position="1119"/>
        <end position="1135"/>
    </location>
</feature>
<reference evidence="3 4" key="1">
    <citation type="submission" date="2017-08" db="EMBL/GenBank/DDBJ databases">
        <title>Reclassification of Bisgaard taxon 37 and 44.</title>
        <authorList>
            <person name="Christensen H."/>
        </authorList>
    </citation>
    <scope>NUCLEOTIDE SEQUENCE [LARGE SCALE GENOMIC DNA]</scope>
    <source>
        <strain evidence="3 4">EEAB3T1</strain>
    </source>
</reference>
<feature type="compositionally biased region" description="Polar residues" evidence="1">
    <location>
        <begin position="1167"/>
        <end position="1184"/>
    </location>
</feature>
<feature type="compositionally biased region" description="Basic and acidic residues" evidence="1">
    <location>
        <begin position="1242"/>
        <end position="1253"/>
    </location>
</feature>
<organism evidence="3 4">
    <name type="scientific">Psittacicella gerlachiana</name>
    <dbReference type="NCBI Taxonomy" id="2028574"/>
    <lineage>
        <taxon>Bacteria</taxon>
        <taxon>Pseudomonadati</taxon>
        <taxon>Pseudomonadota</taxon>
        <taxon>Gammaproteobacteria</taxon>
        <taxon>Pasteurellales</taxon>
        <taxon>Psittacicellaceae</taxon>
        <taxon>Psittacicella</taxon>
    </lineage>
</organism>
<dbReference type="PANTHER" id="PTHR12338">
    <property type="entry name" value="AUTOTRANSPORTER"/>
    <property type="match status" value="1"/>
</dbReference>
<dbReference type="PANTHER" id="PTHR12338:SF5">
    <property type="entry name" value="ANTIGEN 43-RELATED"/>
    <property type="match status" value="1"/>
</dbReference>
<gene>
    <name evidence="3" type="ORF">CKF59_04625</name>
</gene>
<dbReference type="Gene3D" id="2.160.20.10">
    <property type="entry name" value="Single-stranded right-handed beta-helix, Pectin lyase-like"/>
    <property type="match status" value="1"/>
</dbReference>
<evidence type="ECO:0000256" key="1">
    <source>
        <dbReference type="SAM" id="MobiDB-lite"/>
    </source>
</evidence>
<feature type="compositionally biased region" description="Polar residues" evidence="1">
    <location>
        <begin position="1207"/>
        <end position="1222"/>
    </location>
</feature>
<dbReference type="RefSeq" id="WP_119534805.1">
    <property type="nucleotide sequence ID" value="NZ_NRJF01000123.1"/>
</dbReference>
<dbReference type="SUPFAM" id="SSF51126">
    <property type="entry name" value="Pectin lyase-like"/>
    <property type="match status" value="1"/>
</dbReference>
<protein>
    <recommendedName>
        <fullName evidence="2">Filamentous haemagglutinin FhaB/tRNA nuclease CdiA-like TPS domain-containing protein</fullName>
    </recommendedName>
</protein>
<feature type="compositionally biased region" description="Basic and acidic residues" evidence="1">
    <location>
        <begin position="1279"/>
        <end position="1303"/>
    </location>
</feature>
<keyword evidence="4" id="KW-1185">Reference proteome</keyword>
<feature type="domain" description="Filamentous haemagglutinin FhaB/tRNA nuclease CdiA-like TPS" evidence="2">
    <location>
        <begin position="65"/>
        <end position="176"/>
    </location>
</feature>
<accession>A0A3A1YCD8</accession>
<dbReference type="InterPro" id="IPR012334">
    <property type="entry name" value="Pectin_lyas_fold"/>
</dbReference>
<dbReference type="EMBL" id="NRJF01000123">
    <property type="protein sequence ID" value="RIY34848.1"/>
    <property type="molecule type" value="Genomic_DNA"/>
</dbReference>
<sequence>MNRNFKLKFNRRTLSLDAVSELATSAVAQSTSSPQTSQTAKFLSSFLKPSLVALLSFTTLGMSFAQPARTGMDVMHGQVQTLVEGTVTTYTTKANSIINWQTFNIKEHEIVKFLQEHANSAVLNRVLGGNVSQILGQLQSNGKVFIVNPAGIVFGVKSQVDVAGLVASTLDLSDEDFLQGKYVFNQNKDATIASVLNQGVIKLNQDGTLALVGGQAINTGVLEAKNGTVYLLAGQSITIQDLENPLISYKVTAENQALNLGSIFSKNAVLLANKVAHGNQNFVDLVSETDSATQATINAQGEVLLYAGSTAEQVQTTADTQAQVQGRRNGLVVQAGTIQGHNTQNTSAQGQAQAAKVQVLGDAVVVTAEANIVAQEVNLGGDLQGQGQVKLAALTQVQAGATIDVSRSQGDAGTAIVWGDRNYVAGTFQAQALEGRGGFVETSGKELHLGDDFTINAQGTAGKGQWLLDPRNLHIVNATTYNTEKAKAGATTKEIVLATDSYEYTTEDTKAYEDSYLLDSQVENALKTSNVSLTSTNNLSVSYATINAGYASNSEVYGIDGKNGALSLTANNISVTNSSVHTRHINLKAHNNVAITASNLSTTTNLTIEANKTITVSGAANKLDGYTVVVLAKDDLSLTNVTTKAGQSQPTGVQNVTSFNLNAKGNISLTNVNVSVNFGQVRITSEGHKLEVANSTLQNNWQEVMLHALGKNGNDSKNTEVGGDLVVNGSTIDVLVNYYLKGGKVTINNSTLKNQRETDKANQSTISVIGDGPVRLEDAKLSTSSKLQFEDKSSKSEFIFVNTSLQAQGIESLGSGGLAKLNVTNSTFNSNTSLTFKVQGDVSLQGATLNTNNFDLTSTGGKISIGEATQGDNKVTSKLNAKVGNASIKAEAGEVSLGNAEVKLQGGSNPTLTIKGKTVTTNNSESKNVTLSGSNVVVSSTEGITLNHATVKANSALNLEATSGDVSLTNAKVDAHNVSVKADKGKAIVKDNTLNIAGCLTLNGITYEYQDNTGTNADQANINGATTQQTSSKNNTETSTVQAEDSENKESTTTTTSPQEEVKQESVKSEIDTKVEEASSAQKQEESQQETESATSGTAEATSQGQDAETQSQVTSESTESKEVTEKEAEAEAKPAETVSEATKVEAEEESTNNQPTSANDVGEQEQVGQSETSDPQISTQEEPTVNKEEVKTQEQEQGSTQGQASPSAEASETEVQTSTGVESEIEEQSKDSSPVTTQDSVETKVEEEKNKSSETSQDLDPITEEPKAESVSEVSAQDEAKEPVAEGKPSGDEESTLEKEEAVPSAPSQAETTQPNTSEVEQVQPMPAESSAIPKVPEAKQVVTIEGQEEAQAVNGIPVGIVKQGVADYQERDLSNWLVLNPEVRPLPTPPAEHQPLVIKGEDSAVSLGNETIFVFSSCKVTSGSGQATLSSLGVSAADMGLSLGELSAKYNLSAQTTSALEAECK</sequence>
<feature type="compositionally biased region" description="Polar residues" evidence="1">
    <location>
        <begin position="1232"/>
        <end position="1241"/>
    </location>
</feature>
<dbReference type="InterPro" id="IPR008638">
    <property type="entry name" value="FhaB/CdiA-like_TPS"/>
</dbReference>
<feature type="region of interest" description="Disordered" evidence="1">
    <location>
        <begin position="1018"/>
        <end position="1337"/>
    </location>
</feature>
<comment type="caution">
    <text evidence="3">The sequence shown here is derived from an EMBL/GenBank/DDBJ whole genome shotgun (WGS) entry which is preliminary data.</text>
</comment>
<dbReference type="OrthoDB" id="218680at2"/>
<dbReference type="InterPro" id="IPR050909">
    <property type="entry name" value="Bact_Autotransporter_VF"/>
</dbReference>
<dbReference type="SMART" id="SM00912">
    <property type="entry name" value="Haemagg_act"/>
    <property type="match status" value="1"/>
</dbReference>
<dbReference type="Proteomes" id="UP000265964">
    <property type="component" value="Unassembled WGS sequence"/>
</dbReference>
<evidence type="ECO:0000313" key="3">
    <source>
        <dbReference type="EMBL" id="RIY34848.1"/>
    </source>
</evidence>
<evidence type="ECO:0000259" key="2">
    <source>
        <dbReference type="SMART" id="SM00912"/>
    </source>
</evidence>
<dbReference type="NCBIfam" id="TIGR01901">
    <property type="entry name" value="adhes_NPXG"/>
    <property type="match status" value="1"/>
</dbReference>
<feature type="compositionally biased region" description="Polar residues" evidence="1">
    <location>
        <begin position="1018"/>
        <end position="1043"/>
    </location>
</feature>
<name>A0A3A1YCD8_9GAMM</name>
<dbReference type="InterPro" id="IPR011050">
    <property type="entry name" value="Pectin_lyase_fold/virulence"/>
</dbReference>
<feature type="compositionally biased region" description="Polar residues" evidence="1">
    <location>
        <begin position="1307"/>
        <end position="1322"/>
    </location>
</feature>